<dbReference type="NCBIfam" id="NF033788">
    <property type="entry name" value="HTH_metalloreg"/>
    <property type="match status" value="1"/>
</dbReference>
<dbReference type="SUPFAM" id="SSF53335">
    <property type="entry name" value="S-adenosyl-L-methionine-dependent methyltransferases"/>
    <property type="match status" value="1"/>
</dbReference>
<feature type="domain" description="HTH arsR-type" evidence="1">
    <location>
        <begin position="2"/>
        <end position="95"/>
    </location>
</feature>
<dbReference type="InterPro" id="IPR036388">
    <property type="entry name" value="WH-like_DNA-bd_sf"/>
</dbReference>
<dbReference type="PANTHER" id="PTHR43861">
    <property type="entry name" value="TRANS-ACONITATE 2-METHYLTRANSFERASE-RELATED"/>
    <property type="match status" value="1"/>
</dbReference>
<dbReference type="InterPro" id="IPR001845">
    <property type="entry name" value="HTH_ArsR_DNA-bd_dom"/>
</dbReference>
<evidence type="ECO:0000259" key="1">
    <source>
        <dbReference type="PROSITE" id="PS50987"/>
    </source>
</evidence>
<dbReference type="EMBL" id="JBHRYR010000002">
    <property type="protein sequence ID" value="MFC3851826.1"/>
    <property type="molecule type" value="Genomic_DNA"/>
</dbReference>
<dbReference type="SMART" id="SM00418">
    <property type="entry name" value="HTH_ARSR"/>
    <property type="match status" value="1"/>
</dbReference>
<dbReference type="InterPro" id="IPR029063">
    <property type="entry name" value="SAM-dependent_MTases_sf"/>
</dbReference>
<accession>A0ABV7ZUM0</accession>
<proteinExistence type="predicted"/>
<dbReference type="CDD" id="cd02440">
    <property type="entry name" value="AdoMet_MTases"/>
    <property type="match status" value="1"/>
</dbReference>
<dbReference type="RefSeq" id="WP_380693273.1">
    <property type="nucleotide sequence ID" value="NZ_JBHRYR010000002.1"/>
</dbReference>
<dbReference type="Gene3D" id="1.10.10.10">
    <property type="entry name" value="Winged helix-like DNA-binding domain superfamily/Winged helix DNA-binding domain"/>
    <property type="match status" value="1"/>
</dbReference>
<sequence>MTQSSPYEAWALHLKAAADPLRLLILRVLRQQSYGVLELVHILDIQQSRLSHHLKVLTQAELLTPRREGNSIFYQRMPSIVSWVQTLYATLDDWPLPREVLQRQQQVSEERRQLAEAFFTRHAGEFKERQDLIAEYPQYAQQALALLEHAGVQHHHAVEVGPGLGEFLHELARRFNHVDAVDIAQEMLTVAQQRATQDNIRFFCGDLAKWFSTYSQHPDLVVYNMVLHHVPDPATELSHAGSILCSGGHLLVTDLCRHEHQWARTSCGDQWLGFADEDLMNWANEAGLILQQRSVTALRNGFQVQCLLWRKPSTGTE</sequence>
<dbReference type="SUPFAM" id="SSF46785">
    <property type="entry name" value="Winged helix' DNA-binding domain"/>
    <property type="match status" value="1"/>
</dbReference>
<dbReference type="PROSITE" id="PS50987">
    <property type="entry name" value="HTH_ARSR_2"/>
    <property type="match status" value="1"/>
</dbReference>
<dbReference type="PRINTS" id="PR00778">
    <property type="entry name" value="HTHARSR"/>
</dbReference>
<dbReference type="Gene3D" id="3.40.50.150">
    <property type="entry name" value="Vaccinia Virus protein VP39"/>
    <property type="match status" value="1"/>
</dbReference>
<name>A0ABV7ZUM0_9GAMM</name>
<dbReference type="InterPro" id="IPR013216">
    <property type="entry name" value="Methyltransf_11"/>
</dbReference>
<keyword evidence="3" id="KW-1185">Reference proteome</keyword>
<dbReference type="InterPro" id="IPR011991">
    <property type="entry name" value="ArsR-like_HTH"/>
</dbReference>
<dbReference type="CDD" id="cd00090">
    <property type="entry name" value="HTH_ARSR"/>
    <property type="match status" value="1"/>
</dbReference>
<organism evidence="2 3">
    <name type="scientific">Saccharospirillum mangrovi</name>
    <dbReference type="NCBI Taxonomy" id="2161747"/>
    <lineage>
        <taxon>Bacteria</taxon>
        <taxon>Pseudomonadati</taxon>
        <taxon>Pseudomonadota</taxon>
        <taxon>Gammaproteobacteria</taxon>
        <taxon>Oceanospirillales</taxon>
        <taxon>Saccharospirillaceae</taxon>
        <taxon>Saccharospirillum</taxon>
    </lineage>
</organism>
<dbReference type="Proteomes" id="UP001595617">
    <property type="component" value="Unassembled WGS sequence"/>
</dbReference>
<comment type="caution">
    <text evidence="2">The sequence shown here is derived from an EMBL/GenBank/DDBJ whole genome shotgun (WGS) entry which is preliminary data.</text>
</comment>
<dbReference type="PANTHER" id="PTHR43861:SF1">
    <property type="entry name" value="TRANS-ACONITATE 2-METHYLTRANSFERASE"/>
    <property type="match status" value="1"/>
</dbReference>
<reference evidence="3" key="1">
    <citation type="journal article" date="2019" name="Int. J. Syst. Evol. Microbiol.">
        <title>The Global Catalogue of Microorganisms (GCM) 10K type strain sequencing project: providing services to taxonomists for standard genome sequencing and annotation.</title>
        <authorList>
            <consortium name="The Broad Institute Genomics Platform"/>
            <consortium name="The Broad Institute Genome Sequencing Center for Infectious Disease"/>
            <person name="Wu L."/>
            <person name="Ma J."/>
        </authorList>
    </citation>
    <scope>NUCLEOTIDE SEQUENCE [LARGE SCALE GENOMIC DNA]</scope>
    <source>
        <strain evidence="3">IBRC 10765</strain>
    </source>
</reference>
<dbReference type="Pfam" id="PF01022">
    <property type="entry name" value="HTH_5"/>
    <property type="match status" value="1"/>
</dbReference>
<protein>
    <submittedName>
        <fullName evidence="2">Metalloregulator ArsR/SmtB family transcription factor</fullName>
    </submittedName>
</protein>
<dbReference type="InterPro" id="IPR036390">
    <property type="entry name" value="WH_DNA-bd_sf"/>
</dbReference>
<gene>
    <name evidence="2" type="ORF">ACFOOG_03170</name>
</gene>
<dbReference type="Pfam" id="PF08241">
    <property type="entry name" value="Methyltransf_11"/>
    <property type="match status" value="1"/>
</dbReference>
<evidence type="ECO:0000313" key="3">
    <source>
        <dbReference type="Proteomes" id="UP001595617"/>
    </source>
</evidence>
<evidence type="ECO:0000313" key="2">
    <source>
        <dbReference type="EMBL" id="MFC3851826.1"/>
    </source>
</evidence>